<keyword evidence="3" id="KW-0067">ATP-binding</keyword>
<dbReference type="OMA" id="SCLHEHF"/>
<dbReference type="GeneTree" id="ENSGT00940000154551"/>
<dbReference type="AlphaFoldDB" id="A0A3Q3GQ42"/>
<accession>A0A3Q3GQ42</accession>
<evidence type="ECO:0000313" key="4">
    <source>
        <dbReference type="Ensembl" id="ENSKMAP00000025482.1"/>
    </source>
</evidence>
<dbReference type="STRING" id="37003.ENSKMAP00000025482"/>
<dbReference type="Ensembl" id="ENSKMAT00000025802.1">
    <property type="protein sequence ID" value="ENSKMAP00000025482.1"/>
    <property type="gene ID" value="ENSKMAG00000018884.1"/>
</dbReference>
<reference evidence="4" key="1">
    <citation type="submission" date="2025-08" db="UniProtKB">
        <authorList>
            <consortium name="Ensembl"/>
        </authorList>
    </citation>
    <scope>IDENTIFICATION</scope>
</reference>
<name>A0A3Q3GQ42_KRYMA</name>
<proteinExistence type="inferred from homology"/>
<dbReference type="InterPro" id="IPR013126">
    <property type="entry name" value="Hsp_70_fam"/>
</dbReference>
<dbReference type="Pfam" id="PF00012">
    <property type="entry name" value="HSP70"/>
    <property type="match status" value="1"/>
</dbReference>
<dbReference type="CDD" id="cd10229">
    <property type="entry name" value="ASKHA_NBD_HSP70_HSPA12"/>
    <property type="match status" value="1"/>
</dbReference>
<evidence type="ECO:0000256" key="3">
    <source>
        <dbReference type="ARBA" id="ARBA00022840"/>
    </source>
</evidence>
<dbReference type="GO" id="GO:0005524">
    <property type="term" value="F:ATP binding"/>
    <property type="evidence" value="ECO:0007669"/>
    <property type="project" value="UniProtKB-KW"/>
</dbReference>
<sequence>MNSSPELDAVVSFIIAIDFGTAYSGYAFNITSSDKESDHHLKRWGKEQRLETPKTPTCILFNEDGKFMLFGYEAKAAYIKMREEEAKKHLFFENFKMALYAKGFKGSKDMKIKAANGKEMTALKVFTETLGYLKSDALKTVTETTGRKLQASNFTWVLTVPAIWDHSAKQFMREAAAQAGIVTEGDKNKLVIALEPEAASIWCKKLPADCFITQNLSENALDQSAGTKYIVVDCGGGTIDMTVHEVLRGGALKELHKASGNDLGGQTVDRKFKEFLREIFCDGVWDEYERNYPSEVQEMMYDFTFLKQLDEDVEIYCSFNLGMLAQKKQNIEKFFESVEGASWDEGAIKISRNKLRSFFAESLKISEEIGEIIKKDFSIDYVLLVGGFANSLVLRQHSIDQFSKRCKVLCPVSPQEAIVRGAVEFGRNPEVVVSRKSRFTYGVAVCEPFDESKYKPEKKITADGKDWCQDVFGRLLDEGQDVYCKETTEHVVCLVNENQKLMEIRFYRTERKDPKYVDDWGVEEVGSVKVDLPDITGGREREVRVEILFGSTEITATATDVVSGSEGSVSFNFLTEAETS</sequence>
<dbReference type="SUPFAM" id="SSF53067">
    <property type="entry name" value="Actin-like ATPase domain"/>
    <property type="match status" value="2"/>
</dbReference>
<keyword evidence="2" id="KW-0547">Nucleotide-binding</keyword>
<dbReference type="GO" id="GO:0140662">
    <property type="term" value="F:ATP-dependent protein folding chaperone"/>
    <property type="evidence" value="ECO:0007669"/>
    <property type="project" value="InterPro"/>
</dbReference>
<evidence type="ECO:0000256" key="1">
    <source>
        <dbReference type="ARBA" id="ARBA00007381"/>
    </source>
</evidence>
<comment type="similarity">
    <text evidence="1">Belongs to the heat shock protein 70 family.</text>
</comment>
<keyword evidence="5" id="KW-1185">Reference proteome</keyword>
<evidence type="ECO:0000313" key="5">
    <source>
        <dbReference type="Proteomes" id="UP000264800"/>
    </source>
</evidence>
<reference evidence="4" key="2">
    <citation type="submission" date="2025-09" db="UniProtKB">
        <authorList>
            <consortium name="Ensembl"/>
        </authorList>
    </citation>
    <scope>IDENTIFICATION</scope>
</reference>
<dbReference type="InterPro" id="IPR043129">
    <property type="entry name" value="ATPase_NBD"/>
</dbReference>
<dbReference type="Proteomes" id="UP000264800">
    <property type="component" value="Unplaced"/>
</dbReference>
<protein>
    <submittedName>
        <fullName evidence="4">Heat shock protein family A (Hsp70) member 12A.1</fullName>
    </submittedName>
</protein>
<organism evidence="4 5">
    <name type="scientific">Kryptolebias marmoratus</name>
    <name type="common">Mangrove killifish</name>
    <name type="synonym">Rivulus marmoratus</name>
    <dbReference type="NCBI Taxonomy" id="37003"/>
    <lineage>
        <taxon>Eukaryota</taxon>
        <taxon>Metazoa</taxon>
        <taxon>Chordata</taxon>
        <taxon>Craniata</taxon>
        <taxon>Vertebrata</taxon>
        <taxon>Euteleostomi</taxon>
        <taxon>Actinopterygii</taxon>
        <taxon>Neopterygii</taxon>
        <taxon>Teleostei</taxon>
        <taxon>Neoteleostei</taxon>
        <taxon>Acanthomorphata</taxon>
        <taxon>Ovalentaria</taxon>
        <taxon>Atherinomorphae</taxon>
        <taxon>Cyprinodontiformes</taxon>
        <taxon>Rivulidae</taxon>
        <taxon>Kryptolebias</taxon>
    </lineage>
</organism>
<dbReference type="Gene3D" id="3.30.420.40">
    <property type="match status" value="2"/>
</dbReference>
<dbReference type="PANTHER" id="PTHR14187">
    <property type="entry name" value="ALPHA KINASE/ELONGATION FACTOR 2 KINASE"/>
    <property type="match status" value="1"/>
</dbReference>
<dbReference type="PANTHER" id="PTHR14187:SF5">
    <property type="entry name" value="HEAT SHOCK 70 KDA PROTEIN 12A"/>
    <property type="match status" value="1"/>
</dbReference>
<evidence type="ECO:0000256" key="2">
    <source>
        <dbReference type="ARBA" id="ARBA00022741"/>
    </source>
</evidence>